<protein>
    <submittedName>
        <fullName evidence="2">Protein GltF</fullName>
    </submittedName>
</protein>
<keyword evidence="1" id="KW-0732">Signal</keyword>
<sequence length="208" mass="21355" precursor="true">MKNYLAALTATALIAVAPFALAASSTELTVTGSITPSACMPMLSGGGNIDLGKIPVKDLNPDPDRKTRLDKQSIGLTVTCDAATQFALDPTDNKAGTATDAYGFGLGLTDAGEKVGEFWVSIDSALADGQPAVAILSLDKETPSWQLGESIMIGAISSVSAAGTLTPLAATEVAMDLVIEPYIAPTNSLTLTDEVTIDGSVTIDVMYL</sequence>
<accession>A0A5E6XQU4</accession>
<dbReference type="Proteomes" id="UP000326953">
    <property type="component" value="Unassembled WGS sequence"/>
</dbReference>
<dbReference type="EMBL" id="CABVHK010000025">
    <property type="protein sequence ID" value="VVN43570.1"/>
    <property type="molecule type" value="Genomic_DNA"/>
</dbReference>
<feature type="signal peptide" evidence="1">
    <location>
        <begin position="1"/>
        <end position="22"/>
    </location>
</feature>
<feature type="chain" id="PRO_5022682379" evidence="1">
    <location>
        <begin position="23"/>
        <end position="208"/>
    </location>
</feature>
<organism evidence="2 3">
    <name type="scientific">Pseudomonas fluorescens</name>
    <dbReference type="NCBI Taxonomy" id="294"/>
    <lineage>
        <taxon>Bacteria</taxon>
        <taxon>Pseudomonadati</taxon>
        <taxon>Pseudomonadota</taxon>
        <taxon>Gammaproteobacteria</taxon>
        <taxon>Pseudomonadales</taxon>
        <taxon>Pseudomonadaceae</taxon>
        <taxon>Pseudomonas</taxon>
    </lineage>
</organism>
<reference evidence="2 3" key="1">
    <citation type="submission" date="2019-09" db="EMBL/GenBank/DDBJ databases">
        <authorList>
            <person name="Chandra G."/>
            <person name="Truman W A."/>
        </authorList>
    </citation>
    <scope>NUCLEOTIDE SEQUENCE [LARGE SCALE GENOMIC DNA]</scope>
    <source>
        <strain evidence="2">PS662</strain>
    </source>
</reference>
<dbReference type="RefSeq" id="WP_150713878.1">
    <property type="nucleotide sequence ID" value="NZ_CABVHK010000025.1"/>
</dbReference>
<dbReference type="Pfam" id="PF06551">
    <property type="entry name" value="DUF1120"/>
    <property type="match status" value="1"/>
</dbReference>
<dbReference type="OrthoDB" id="6602106at2"/>
<dbReference type="AlphaFoldDB" id="A0A5E6XQU4"/>
<gene>
    <name evidence="2" type="primary">gltF_3</name>
    <name evidence="2" type="ORF">PS662_05645</name>
</gene>
<name>A0A5E6XQU4_PSEFL</name>
<evidence type="ECO:0000256" key="1">
    <source>
        <dbReference type="SAM" id="SignalP"/>
    </source>
</evidence>
<proteinExistence type="predicted"/>
<evidence type="ECO:0000313" key="2">
    <source>
        <dbReference type="EMBL" id="VVN43570.1"/>
    </source>
</evidence>
<evidence type="ECO:0000313" key="3">
    <source>
        <dbReference type="Proteomes" id="UP000326953"/>
    </source>
</evidence>
<dbReference type="InterPro" id="IPR010546">
    <property type="entry name" value="DUF1120"/>
</dbReference>